<evidence type="ECO:0000256" key="1">
    <source>
        <dbReference type="SAM" id="MobiDB-lite"/>
    </source>
</evidence>
<evidence type="ECO:0000256" key="2">
    <source>
        <dbReference type="SAM" id="Phobius"/>
    </source>
</evidence>
<protein>
    <submittedName>
        <fullName evidence="3">Type II secretion system protein</fullName>
    </submittedName>
</protein>
<feature type="transmembrane region" description="Helical" evidence="2">
    <location>
        <begin position="7"/>
        <end position="27"/>
    </location>
</feature>
<keyword evidence="4" id="KW-1185">Reference proteome</keyword>
<dbReference type="NCBIfam" id="TIGR02532">
    <property type="entry name" value="IV_pilin_GFxxxE"/>
    <property type="match status" value="1"/>
</dbReference>
<dbReference type="Pfam" id="PF07963">
    <property type="entry name" value="N_methyl"/>
    <property type="match status" value="1"/>
</dbReference>
<dbReference type="Gene3D" id="3.30.700.10">
    <property type="entry name" value="Glycoprotein, Type 4 Pilin"/>
    <property type="match status" value="1"/>
</dbReference>
<name>A0ABT9H390_9GAMM</name>
<sequence>MKKQAGFTLIELVIVVIILGLLAATALPRFLNITEQAEVAAIEGIAGGFASAVGLVRAQWEVSGRPAGNVDDPNGSSVILDGVVIGVNTDGDVRGYPTGAATADTRASTMDAVRCLDTLELILQNAPSASTAFSTANNLFVREDSNICFYHQTAGLSAPGPSDDSDSNGFSYNPAEGSITIFKNKP</sequence>
<dbReference type="RefSeq" id="WP_305895012.1">
    <property type="nucleotide sequence ID" value="NZ_JAUZVZ010000032.1"/>
</dbReference>
<proteinExistence type="predicted"/>
<dbReference type="PROSITE" id="PS00409">
    <property type="entry name" value="PROKAR_NTER_METHYL"/>
    <property type="match status" value="1"/>
</dbReference>
<dbReference type="EMBL" id="JAUZVZ010000032">
    <property type="protein sequence ID" value="MDP4537763.1"/>
    <property type="molecule type" value="Genomic_DNA"/>
</dbReference>
<keyword evidence="2" id="KW-1133">Transmembrane helix</keyword>
<keyword evidence="2" id="KW-0812">Transmembrane</keyword>
<organism evidence="3 4">
    <name type="scientific">Alkalimonas collagenimarina</name>
    <dbReference type="NCBI Taxonomy" id="400390"/>
    <lineage>
        <taxon>Bacteria</taxon>
        <taxon>Pseudomonadati</taxon>
        <taxon>Pseudomonadota</taxon>
        <taxon>Gammaproteobacteria</taxon>
        <taxon>Alkalimonas</taxon>
    </lineage>
</organism>
<evidence type="ECO:0000313" key="4">
    <source>
        <dbReference type="Proteomes" id="UP001231616"/>
    </source>
</evidence>
<dbReference type="InterPro" id="IPR012902">
    <property type="entry name" value="N_methyl_site"/>
</dbReference>
<dbReference type="SUPFAM" id="SSF54523">
    <property type="entry name" value="Pili subunits"/>
    <property type="match status" value="1"/>
</dbReference>
<evidence type="ECO:0000313" key="3">
    <source>
        <dbReference type="EMBL" id="MDP4537763.1"/>
    </source>
</evidence>
<comment type="caution">
    <text evidence="3">The sequence shown here is derived from an EMBL/GenBank/DDBJ whole genome shotgun (WGS) entry which is preliminary data.</text>
</comment>
<keyword evidence="2" id="KW-0472">Membrane</keyword>
<gene>
    <name evidence="3" type="ORF">Q3O60_16390</name>
</gene>
<accession>A0ABT9H390</accession>
<dbReference type="InterPro" id="IPR045584">
    <property type="entry name" value="Pilin-like"/>
</dbReference>
<reference evidence="3 4" key="1">
    <citation type="submission" date="2023-08" db="EMBL/GenBank/DDBJ databases">
        <authorList>
            <person name="Joshi A."/>
            <person name="Thite S."/>
        </authorList>
    </citation>
    <scope>NUCLEOTIDE SEQUENCE [LARGE SCALE GENOMIC DNA]</scope>
    <source>
        <strain evidence="3 4">AC40</strain>
    </source>
</reference>
<dbReference type="Proteomes" id="UP001231616">
    <property type="component" value="Unassembled WGS sequence"/>
</dbReference>
<feature type="region of interest" description="Disordered" evidence="1">
    <location>
        <begin position="158"/>
        <end position="186"/>
    </location>
</feature>